<evidence type="ECO:0000313" key="2">
    <source>
        <dbReference type="Proteomes" id="UP000466578"/>
    </source>
</evidence>
<dbReference type="EMBL" id="AP022597">
    <property type="protein sequence ID" value="BBY72350.1"/>
    <property type="molecule type" value="Genomic_DNA"/>
</dbReference>
<sequence>MSGHLVAGVVGCDFVTGRTGSGATFTIGGGAGGAAEVVGALVIGGPDGAGLCAEWQPHVIAASRPMDPSQATALRTRTRRGLIEAHSTHVSGESSELLHRSFFGAVVGGAAEGGRYAILY</sequence>
<name>A0ABN6AU18_9MYCO</name>
<proteinExistence type="predicted"/>
<protein>
    <submittedName>
        <fullName evidence="1">Uncharacterized protein</fullName>
    </submittedName>
</protein>
<organism evidence="1 2">
    <name type="scientific">Mycobacterium paraintracellulare</name>
    <dbReference type="NCBI Taxonomy" id="1138383"/>
    <lineage>
        <taxon>Bacteria</taxon>
        <taxon>Bacillati</taxon>
        <taxon>Actinomycetota</taxon>
        <taxon>Actinomycetes</taxon>
        <taxon>Mycobacteriales</taxon>
        <taxon>Mycobacteriaceae</taxon>
        <taxon>Mycobacterium</taxon>
        <taxon>Mycobacterium avium complex (MAC)</taxon>
    </lineage>
</organism>
<reference evidence="1 2" key="1">
    <citation type="journal article" date="2019" name="Emerg. Microbes Infect.">
        <title>Comprehensive subspecies identification of 175 nontuberculous mycobacteria species based on 7547 genomic profiles.</title>
        <authorList>
            <person name="Matsumoto Y."/>
            <person name="Kinjo T."/>
            <person name="Motooka D."/>
            <person name="Nabeya D."/>
            <person name="Jung N."/>
            <person name="Uechi K."/>
            <person name="Horii T."/>
            <person name="Iida T."/>
            <person name="Fujita J."/>
            <person name="Nakamura S."/>
        </authorList>
    </citation>
    <scope>NUCLEOTIDE SEQUENCE [LARGE SCALE GENOMIC DNA]</scope>
    <source>
        <strain evidence="1 2">JCM 30622</strain>
    </source>
</reference>
<keyword evidence="2" id="KW-1185">Reference proteome</keyword>
<gene>
    <name evidence="1" type="ORF">MPRI_45370</name>
</gene>
<dbReference type="Proteomes" id="UP000466578">
    <property type="component" value="Chromosome"/>
</dbReference>
<accession>A0ABN6AU18</accession>
<evidence type="ECO:0000313" key="1">
    <source>
        <dbReference type="EMBL" id="BBY72350.1"/>
    </source>
</evidence>